<dbReference type="STRING" id="762376.AXYL_04030"/>
<reference evidence="1 2" key="1">
    <citation type="journal article" date="2011" name="J. Bacteriol.">
        <title>Complete genome sequence of the haloaromatic acid-degrading bacterium Achromobacter xylosoxidans A8.</title>
        <authorList>
            <person name="Strnad H."/>
            <person name="Ridl J."/>
            <person name="Paces J."/>
            <person name="Kolar M."/>
            <person name="Vlcek C."/>
            <person name="Paces V."/>
        </authorList>
    </citation>
    <scope>NUCLEOTIDE SEQUENCE [LARGE SCALE GENOMIC DNA]</scope>
    <source>
        <strain evidence="1 2">A8</strain>
    </source>
</reference>
<dbReference type="AlphaFoldDB" id="E3HSN3"/>
<name>E3HSN3_ACHXA</name>
<protein>
    <submittedName>
        <fullName evidence="1">Uncharacterized protein</fullName>
    </submittedName>
</protein>
<dbReference type="HOGENOM" id="CLU_208230_0_0_4"/>
<gene>
    <name evidence="1" type="ordered locus">AXYL_04030</name>
</gene>
<proteinExistence type="predicted"/>
<dbReference type="Proteomes" id="UP000006876">
    <property type="component" value="Chromosome"/>
</dbReference>
<organism evidence="1 2">
    <name type="scientific">Achromobacter xylosoxidans (strain A8)</name>
    <dbReference type="NCBI Taxonomy" id="762376"/>
    <lineage>
        <taxon>Bacteria</taxon>
        <taxon>Pseudomonadati</taxon>
        <taxon>Pseudomonadota</taxon>
        <taxon>Betaproteobacteria</taxon>
        <taxon>Burkholderiales</taxon>
        <taxon>Alcaligenaceae</taxon>
        <taxon>Achromobacter</taxon>
    </lineage>
</organism>
<sequence>MAQQTVTVSIHIAWWVRWYLYGVAIAARTTGATPHWGKVQRWIRRGLSVRTIRRPLRAVQSR</sequence>
<dbReference type="KEGG" id="axy:AXYL_04030"/>
<evidence type="ECO:0000313" key="2">
    <source>
        <dbReference type="Proteomes" id="UP000006876"/>
    </source>
</evidence>
<evidence type="ECO:0000313" key="1">
    <source>
        <dbReference type="EMBL" id="ADP17350.1"/>
    </source>
</evidence>
<dbReference type="EMBL" id="CP002287">
    <property type="protein sequence ID" value="ADP17350.1"/>
    <property type="molecule type" value="Genomic_DNA"/>
</dbReference>
<accession>E3HSN3</accession>